<dbReference type="InterPro" id="IPR020948">
    <property type="entry name" value="P_starv_induced_PsiE-like"/>
</dbReference>
<keyword evidence="2" id="KW-1003">Cell membrane</keyword>
<proteinExistence type="predicted"/>
<accession>A0A4Q7E148</accession>
<dbReference type="GO" id="GO:0005886">
    <property type="term" value="C:plasma membrane"/>
    <property type="evidence" value="ECO:0007669"/>
    <property type="project" value="UniProtKB-SubCell"/>
</dbReference>
<dbReference type="Pfam" id="PF06146">
    <property type="entry name" value="PsiE"/>
    <property type="match status" value="1"/>
</dbReference>
<feature type="transmembrane region" description="Helical" evidence="6">
    <location>
        <begin position="16"/>
        <end position="38"/>
    </location>
</feature>
<protein>
    <recommendedName>
        <fullName evidence="9">Protein PsiE</fullName>
    </recommendedName>
</protein>
<evidence type="ECO:0000313" key="8">
    <source>
        <dbReference type="Proteomes" id="UP000292345"/>
    </source>
</evidence>
<evidence type="ECO:0008006" key="9">
    <source>
        <dbReference type="Google" id="ProtNLM"/>
    </source>
</evidence>
<feature type="transmembrane region" description="Helical" evidence="6">
    <location>
        <begin position="86"/>
        <end position="106"/>
    </location>
</feature>
<evidence type="ECO:0000256" key="4">
    <source>
        <dbReference type="ARBA" id="ARBA00022989"/>
    </source>
</evidence>
<comment type="caution">
    <text evidence="7">The sequence shown here is derived from an EMBL/GenBank/DDBJ whole genome shotgun (WGS) entry which is preliminary data.</text>
</comment>
<dbReference type="Proteomes" id="UP000292345">
    <property type="component" value="Unassembled WGS sequence"/>
</dbReference>
<keyword evidence="5 6" id="KW-0472">Membrane</keyword>
<feature type="transmembrane region" description="Helical" evidence="6">
    <location>
        <begin position="44"/>
        <end position="66"/>
    </location>
</feature>
<reference evidence="7 8" key="1">
    <citation type="submission" date="2018-01" db="EMBL/GenBank/DDBJ databases">
        <title>Co-occurrence of chitin degradation, pigmentation and bioactivity in marine Pseudoalteromonas.</title>
        <authorList>
            <person name="Paulsen S."/>
            <person name="Gram L."/>
            <person name="Machado H."/>
        </authorList>
    </citation>
    <scope>NUCLEOTIDE SEQUENCE [LARGE SCALE GENOMIC DNA]</scope>
    <source>
        <strain evidence="7 8">S1946</strain>
    </source>
</reference>
<evidence type="ECO:0000256" key="3">
    <source>
        <dbReference type="ARBA" id="ARBA00022692"/>
    </source>
</evidence>
<evidence type="ECO:0000256" key="2">
    <source>
        <dbReference type="ARBA" id="ARBA00022475"/>
    </source>
</evidence>
<evidence type="ECO:0000256" key="1">
    <source>
        <dbReference type="ARBA" id="ARBA00004651"/>
    </source>
</evidence>
<evidence type="ECO:0000256" key="6">
    <source>
        <dbReference type="SAM" id="Phobius"/>
    </source>
</evidence>
<keyword evidence="4 6" id="KW-1133">Transmembrane helix</keyword>
<name>A0A4Q7E148_9GAMM</name>
<dbReference type="AlphaFoldDB" id="A0A4Q7E148"/>
<dbReference type="EMBL" id="PPUZ01000062">
    <property type="protein sequence ID" value="RZM74819.1"/>
    <property type="molecule type" value="Genomic_DNA"/>
</dbReference>
<sequence length="146" mass="16630">MISNKIKVVFDKSVDAIFAVILLFIIIGIAIGTLQLFVTTWKLLAFKGITGHYIDIIADVLTLYVLIELSRSLVEYFNTHRLRLTFIVDGAIVFVIREILIALFKHDLKADMIYAFSAFLFVLGALRIASVLVYQREKHLSEQESH</sequence>
<gene>
    <name evidence="7" type="ORF">C3B51_19660</name>
</gene>
<dbReference type="RefSeq" id="WP_130246133.1">
    <property type="nucleotide sequence ID" value="NZ_PPUZ01000062.1"/>
</dbReference>
<evidence type="ECO:0000256" key="5">
    <source>
        <dbReference type="ARBA" id="ARBA00023136"/>
    </source>
</evidence>
<comment type="subcellular location">
    <subcellularLocation>
        <location evidence="1">Cell membrane</location>
        <topology evidence="1">Multi-pass membrane protein</topology>
    </subcellularLocation>
</comment>
<feature type="transmembrane region" description="Helical" evidence="6">
    <location>
        <begin position="112"/>
        <end position="134"/>
    </location>
</feature>
<organism evidence="7 8">
    <name type="scientific">Pseudoalteromonas rubra</name>
    <dbReference type="NCBI Taxonomy" id="43658"/>
    <lineage>
        <taxon>Bacteria</taxon>
        <taxon>Pseudomonadati</taxon>
        <taxon>Pseudomonadota</taxon>
        <taxon>Gammaproteobacteria</taxon>
        <taxon>Alteromonadales</taxon>
        <taxon>Pseudoalteromonadaceae</taxon>
        <taxon>Pseudoalteromonas</taxon>
    </lineage>
</organism>
<evidence type="ECO:0000313" key="7">
    <source>
        <dbReference type="EMBL" id="RZM74819.1"/>
    </source>
</evidence>
<keyword evidence="3 6" id="KW-0812">Transmembrane</keyword>